<keyword evidence="3 8" id="KW-0812">Transmembrane</keyword>
<keyword evidence="5 8" id="KW-1133">Transmembrane helix</keyword>
<feature type="transmembrane region" description="Helical" evidence="8">
    <location>
        <begin position="72"/>
        <end position="96"/>
    </location>
</feature>
<name>J9DGS5_9PROT</name>
<feature type="region of interest" description="Disordered" evidence="7">
    <location>
        <begin position="244"/>
        <end position="277"/>
    </location>
</feature>
<dbReference type="Pfam" id="PF01694">
    <property type="entry name" value="Rhomboid"/>
    <property type="match status" value="1"/>
</dbReference>
<evidence type="ECO:0000256" key="6">
    <source>
        <dbReference type="ARBA" id="ARBA00023136"/>
    </source>
</evidence>
<dbReference type="GO" id="GO:0004252">
    <property type="term" value="F:serine-type endopeptidase activity"/>
    <property type="evidence" value="ECO:0007669"/>
    <property type="project" value="InterPro"/>
</dbReference>
<organism evidence="10 11">
    <name type="scientific">alpha proteobacterium IMCC14465</name>
    <dbReference type="NCBI Taxonomy" id="1220535"/>
    <lineage>
        <taxon>Bacteria</taxon>
        <taxon>Pseudomonadati</taxon>
        <taxon>Pseudomonadota</taxon>
        <taxon>Alphaproteobacteria</taxon>
        <taxon>PS1 clade</taxon>
    </lineage>
</organism>
<accession>J9DGS5</accession>
<feature type="transmembrane region" description="Helical" evidence="8">
    <location>
        <begin position="42"/>
        <end position="60"/>
    </location>
</feature>
<keyword evidence="6 8" id="KW-0472">Membrane</keyword>
<dbReference type="PANTHER" id="PTHR43731">
    <property type="entry name" value="RHOMBOID PROTEASE"/>
    <property type="match status" value="1"/>
</dbReference>
<dbReference type="Gene3D" id="1.20.1540.10">
    <property type="entry name" value="Rhomboid-like"/>
    <property type="match status" value="1"/>
</dbReference>
<keyword evidence="4" id="KW-0378">Hydrolase</keyword>
<evidence type="ECO:0000256" key="8">
    <source>
        <dbReference type="SAM" id="Phobius"/>
    </source>
</evidence>
<evidence type="ECO:0000256" key="1">
    <source>
        <dbReference type="ARBA" id="ARBA00004141"/>
    </source>
</evidence>
<feature type="domain" description="Peptidase S54 rhomboid" evidence="9">
    <location>
        <begin position="70"/>
        <end position="216"/>
    </location>
</feature>
<sequence>MFFFPLRDDNPTSTTPWVNWVIIALCIFVFLVQLSQGAYNDVLIRGLGVTPAVLFGQDYLPFEYQLVPAWTTVLTSMFLHGGIMHLLGNMLYLWIFGDNIEDCVGSKSRYIALYVCCGSAAAFAQSLVDPNSMIPMIGASGAIAGMLGAYLVLHPRANIICLVGFFVFFRTINVPAFLVLGGWIGLQFLNLGQVDSGVAYVAHIGGFIAGIILIPFFKQPHVPLFDKPHSKAFKIDRVQAKELAKGLHVPSMPRKQSGKTTENKDDKEPPTKHHPWA</sequence>
<comment type="caution">
    <text evidence="10">The sequence shown here is derived from an EMBL/GenBank/DDBJ whole genome shotgun (WGS) entry which is preliminary data.</text>
</comment>
<dbReference type="eggNOG" id="COG0705">
    <property type="taxonomic scope" value="Bacteria"/>
</dbReference>
<evidence type="ECO:0000256" key="3">
    <source>
        <dbReference type="ARBA" id="ARBA00022692"/>
    </source>
</evidence>
<evidence type="ECO:0000313" key="10">
    <source>
        <dbReference type="EMBL" id="EJW21328.1"/>
    </source>
</evidence>
<dbReference type="InterPro" id="IPR050925">
    <property type="entry name" value="Rhomboid_protease_S54"/>
</dbReference>
<dbReference type="GO" id="GO:0016020">
    <property type="term" value="C:membrane"/>
    <property type="evidence" value="ECO:0007669"/>
    <property type="project" value="UniProtKB-SubCell"/>
</dbReference>
<keyword evidence="11" id="KW-1185">Reference proteome</keyword>
<dbReference type="Proteomes" id="UP000004836">
    <property type="component" value="Unassembled WGS sequence"/>
</dbReference>
<dbReference type="STRING" id="1220535.IMCC14465_11240"/>
<evidence type="ECO:0000259" key="9">
    <source>
        <dbReference type="Pfam" id="PF01694"/>
    </source>
</evidence>
<evidence type="ECO:0000313" key="11">
    <source>
        <dbReference type="Proteomes" id="UP000004836"/>
    </source>
</evidence>
<dbReference type="PATRIC" id="fig|1220535.3.peg.1118"/>
<proteinExistence type="inferred from homology"/>
<feature type="compositionally biased region" description="Basic and acidic residues" evidence="7">
    <location>
        <begin position="261"/>
        <end position="271"/>
    </location>
</feature>
<evidence type="ECO:0000256" key="2">
    <source>
        <dbReference type="ARBA" id="ARBA00009045"/>
    </source>
</evidence>
<dbReference type="InterPro" id="IPR035952">
    <property type="entry name" value="Rhomboid-like_sf"/>
</dbReference>
<dbReference type="SUPFAM" id="SSF144091">
    <property type="entry name" value="Rhomboid-like"/>
    <property type="match status" value="1"/>
</dbReference>
<dbReference type="FunFam" id="1.20.1540.10:FF:000027">
    <property type="entry name" value="Rhomboid family intramembrane serine protease"/>
    <property type="match status" value="1"/>
</dbReference>
<feature type="transmembrane region" description="Helical" evidence="8">
    <location>
        <begin position="108"/>
        <end position="128"/>
    </location>
</feature>
<evidence type="ECO:0000256" key="7">
    <source>
        <dbReference type="SAM" id="MobiDB-lite"/>
    </source>
</evidence>
<dbReference type="AlphaFoldDB" id="J9DGS5"/>
<feature type="transmembrane region" description="Helical" evidence="8">
    <location>
        <begin position="160"/>
        <end position="186"/>
    </location>
</feature>
<comment type="subcellular location">
    <subcellularLocation>
        <location evidence="1">Membrane</location>
        <topology evidence="1">Multi-pass membrane protein</topology>
    </subcellularLocation>
</comment>
<evidence type="ECO:0000256" key="5">
    <source>
        <dbReference type="ARBA" id="ARBA00022989"/>
    </source>
</evidence>
<feature type="transmembrane region" description="Helical" evidence="8">
    <location>
        <begin position="17"/>
        <end position="35"/>
    </location>
</feature>
<comment type="similarity">
    <text evidence="2">Belongs to the peptidase S54 family.</text>
</comment>
<dbReference type="PANTHER" id="PTHR43731:SF14">
    <property type="entry name" value="PRESENILIN-ASSOCIATED RHOMBOID-LIKE PROTEIN, MITOCHONDRIAL"/>
    <property type="match status" value="1"/>
</dbReference>
<feature type="transmembrane region" description="Helical" evidence="8">
    <location>
        <begin position="134"/>
        <end position="153"/>
    </location>
</feature>
<evidence type="ECO:0000256" key="4">
    <source>
        <dbReference type="ARBA" id="ARBA00022801"/>
    </source>
</evidence>
<dbReference type="InterPro" id="IPR022764">
    <property type="entry name" value="Peptidase_S54_rhomboid_dom"/>
</dbReference>
<reference evidence="10 11" key="1">
    <citation type="journal article" date="2012" name="J. Bacteriol.">
        <title>Genome Sequence of Strain IMCC14465, Isolated from the East Sea, Belonging to the PS1 Clade of Alphaproteobacteria.</title>
        <authorList>
            <person name="Yang S.J."/>
            <person name="Kang I."/>
            <person name="Cho J.C."/>
        </authorList>
    </citation>
    <scope>NUCLEOTIDE SEQUENCE [LARGE SCALE GENOMIC DNA]</scope>
    <source>
        <strain evidence="10 11">IMCC14465</strain>
    </source>
</reference>
<gene>
    <name evidence="10" type="ORF">IMCC14465_11240</name>
</gene>
<feature type="transmembrane region" description="Helical" evidence="8">
    <location>
        <begin position="198"/>
        <end position="217"/>
    </location>
</feature>
<dbReference type="EMBL" id="ALYF01000003">
    <property type="protein sequence ID" value="EJW21328.1"/>
    <property type="molecule type" value="Genomic_DNA"/>
</dbReference>
<dbReference type="OrthoDB" id="9813074at2"/>
<protein>
    <recommendedName>
        <fullName evidence="9">Peptidase S54 rhomboid domain-containing protein</fullName>
    </recommendedName>
</protein>